<organism evidence="2 3">
    <name type="scientific">Tahibacter amnicola</name>
    <dbReference type="NCBI Taxonomy" id="2976241"/>
    <lineage>
        <taxon>Bacteria</taxon>
        <taxon>Pseudomonadati</taxon>
        <taxon>Pseudomonadota</taxon>
        <taxon>Gammaproteobacteria</taxon>
        <taxon>Lysobacterales</taxon>
        <taxon>Rhodanobacteraceae</taxon>
        <taxon>Tahibacter</taxon>
    </lineage>
</organism>
<dbReference type="PANTHER" id="PTHR33990:SF1">
    <property type="entry name" value="PROTEIN YJDN"/>
    <property type="match status" value="1"/>
</dbReference>
<dbReference type="InterPro" id="IPR029068">
    <property type="entry name" value="Glyas_Bleomycin-R_OHBP_Dase"/>
</dbReference>
<name>A0ABY6BJF8_9GAMM</name>
<dbReference type="Gene3D" id="3.10.180.10">
    <property type="entry name" value="2,3-Dihydroxybiphenyl 1,2-Dioxygenase, domain 1"/>
    <property type="match status" value="1"/>
</dbReference>
<dbReference type="EMBL" id="CP104694">
    <property type="protein sequence ID" value="UXI70159.1"/>
    <property type="molecule type" value="Genomic_DNA"/>
</dbReference>
<dbReference type="InterPro" id="IPR004360">
    <property type="entry name" value="Glyas_Fos-R_dOase_dom"/>
</dbReference>
<dbReference type="SUPFAM" id="SSF54593">
    <property type="entry name" value="Glyoxalase/Bleomycin resistance protein/Dihydroxybiphenyl dioxygenase"/>
    <property type="match status" value="1"/>
</dbReference>
<reference evidence="2" key="1">
    <citation type="submission" date="2022-09" db="EMBL/GenBank/DDBJ databases">
        <title>Tahibacter sp. nov., isolated from a fresh water.</title>
        <authorList>
            <person name="Baek J.H."/>
            <person name="Lee J.K."/>
            <person name="Kim J.M."/>
            <person name="Jeon C.O."/>
        </authorList>
    </citation>
    <scope>NUCLEOTIDE SEQUENCE</scope>
    <source>
        <strain evidence="2">W38</strain>
    </source>
</reference>
<gene>
    <name evidence="2" type="ORF">N4264_11165</name>
</gene>
<dbReference type="PANTHER" id="PTHR33990">
    <property type="entry name" value="PROTEIN YJDN-RELATED"/>
    <property type="match status" value="1"/>
</dbReference>
<dbReference type="RefSeq" id="WP_261697110.1">
    <property type="nucleotide sequence ID" value="NZ_CP104694.1"/>
</dbReference>
<proteinExistence type="predicted"/>
<evidence type="ECO:0000313" key="2">
    <source>
        <dbReference type="EMBL" id="UXI70159.1"/>
    </source>
</evidence>
<accession>A0ABY6BJF8</accession>
<feature type="domain" description="Glyoxalase/fosfomycin resistance/dioxygenase" evidence="1">
    <location>
        <begin position="4"/>
        <end position="131"/>
    </location>
</feature>
<sequence>MLTLNPYLTFDDNCAEAMRFYQEVLKGDLQLMTHADAPPGNEMPGADPTKVMHSCLTFPGGVIMAADAFAGCNTGPAKGFALTLTFDSVDEASATFDALGKDGRIDMPLAETFWATRFGVLTDRFGVQWMVNAGMKMP</sequence>
<dbReference type="Pfam" id="PF00903">
    <property type="entry name" value="Glyoxalase"/>
    <property type="match status" value="1"/>
</dbReference>
<keyword evidence="3" id="KW-1185">Reference proteome</keyword>
<evidence type="ECO:0000313" key="3">
    <source>
        <dbReference type="Proteomes" id="UP001064632"/>
    </source>
</evidence>
<evidence type="ECO:0000259" key="1">
    <source>
        <dbReference type="Pfam" id="PF00903"/>
    </source>
</evidence>
<protein>
    <submittedName>
        <fullName evidence="2">VOC family protein</fullName>
    </submittedName>
</protein>
<dbReference type="CDD" id="cd06588">
    <property type="entry name" value="PhnB_like"/>
    <property type="match status" value="1"/>
</dbReference>
<dbReference type="Proteomes" id="UP001064632">
    <property type="component" value="Chromosome"/>
</dbReference>
<dbReference type="InterPro" id="IPR028973">
    <property type="entry name" value="PhnB-like"/>
</dbReference>